<dbReference type="Gene3D" id="2.40.128.20">
    <property type="match status" value="1"/>
</dbReference>
<reference evidence="2" key="1">
    <citation type="submission" date="2014-03" db="EMBL/GenBank/DDBJ databases">
        <title>The sialotranscriptome of Amblyomma triste, Amblyomma parvum and Amblyomma cajennense ticks, uncovered by 454-based RNA-seq.</title>
        <authorList>
            <person name="Garcia G.R."/>
            <person name="Gardinassi L.G."/>
            <person name="Ribeiro J.M."/>
            <person name="Anatriello E."/>
            <person name="Ferreira B.R."/>
            <person name="Moreira H.N."/>
            <person name="Mafra C."/>
            <person name="Olegario M.M."/>
            <person name="Szabo P.J."/>
            <person name="Miranda-Santos I.K."/>
            <person name="Maruyama S.R."/>
        </authorList>
    </citation>
    <scope>NUCLEOTIDE SEQUENCE</scope>
    <source>
        <strain evidence="2">Mato Grasso do Sul</strain>
        <tissue evidence="2">Salivary glands</tissue>
    </source>
</reference>
<feature type="chain" id="PRO_5001521087" description="Lipocalin" evidence="1">
    <location>
        <begin position="18"/>
        <end position="217"/>
    </location>
</feature>
<sequence>MSIFGLVFVCFISAVSAEDGNMDNSEETELLSRIKPWKFVNSSEPVYLTKWSKADARLDFLSCVRSKYLGYQSDNFTVYRTLEATVNESRKISLNMSLDVHYSPTRYPPILHVRLLHSTQKLTLIDKDVGDEYELPVHFSDIKCLILGNSEMGDMRPYPTGRSVEDAKDKGCSMWVTEYYYNKTSLCCDFIFFLICGSSGTPYELPKCPRESTPPSC</sequence>
<keyword evidence="1" id="KW-0732">Signal</keyword>
<organism evidence="2">
    <name type="scientific">Amblyomma triste</name>
    <name type="common">Neotropical tick</name>
    <dbReference type="NCBI Taxonomy" id="251400"/>
    <lineage>
        <taxon>Eukaryota</taxon>
        <taxon>Metazoa</taxon>
        <taxon>Ecdysozoa</taxon>
        <taxon>Arthropoda</taxon>
        <taxon>Chelicerata</taxon>
        <taxon>Arachnida</taxon>
        <taxon>Acari</taxon>
        <taxon>Parasitiformes</taxon>
        <taxon>Ixodida</taxon>
        <taxon>Ixodoidea</taxon>
        <taxon>Ixodidae</taxon>
        <taxon>Amblyomminae</taxon>
        <taxon>Amblyomma</taxon>
    </lineage>
</organism>
<accession>A0A023GE80</accession>
<dbReference type="EMBL" id="GBBM01004383">
    <property type="protein sequence ID" value="JAC31035.1"/>
    <property type="molecule type" value="mRNA"/>
</dbReference>
<dbReference type="AlphaFoldDB" id="A0A023GE80"/>
<dbReference type="SUPFAM" id="SSF50814">
    <property type="entry name" value="Lipocalins"/>
    <property type="match status" value="1"/>
</dbReference>
<proteinExistence type="evidence at transcript level"/>
<dbReference type="InterPro" id="IPR012674">
    <property type="entry name" value="Calycin"/>
</dbReference>
<name>A0A023GE80_AMBTT</name>
<evidence type="ECO:0000313" key="2">
    <source>
        <dbReference type="EMBL" id="JAC31035.1"/>
    </source>
</evidence>
<protein>
    <recommendedName>
        <fullName evidence="3">Lipocalin</fullName>
    </recommendedName>
</protein>
<evidence type="ECO:0000256" key="1">
    <source>
        <dbReference type="SAM" id="SignalP"/>
    </source>
</evidence>
<feature type="signal peptide" evidence="1">
    <location>
        <begin position="1"/>
        <end position="17"/>
    </location>
</feature>
<evidence type="ECO:0008006" key="3">
    <source>
        <dbReference type="Google" id="ProtNLM"/>
    </source>
</evidence>